<dbReference type="Proteomes" id="UP000825701">
    <property type="component" value="Chromosome"/>
</dbReference>
<gene>
    <name evidence="3" type="ORF">K6K41_13055</name>
</gene>
<dbReference type="EMBL" id="CP081869">
    <property type="protein sequence ID" value="QZO02108.1"/>
    <property type="molecule type" value="Genomic_DNA"/>
</dbReference>
<dbReference type="KEGG" id="cmet:K6K41_13055"/>
<reference evidence="3" key="1">
    <citation type="submission" date="2021-08" db="EMBL/GenBank/DDBJ databases">
        <authorList>
            <person name="Zhang H."/>
            <person name="Xu M."/>
            <person name="Yu Z."/>
            <person name="Yang L."/>
            <person name="Cai Y."/>
        </authorList>
    </citation>
    <scope>NUCLEOTIDE SEQUENCE</scope>
    <source>
        <strain evidence="3">CHL1</strain>
    </source>
</reference>
<dbReference type="InterPro" id="IPR010767">
    <property type="entry name" value="Phage_CGC-2007_Cje0229"/>
</dbReference>
<evidence type="ECO:0000313" key="3">
    <source>
        <dbReference type="EMBL" id="QZO02108.1"/>
    </source>
</evidence>
<proteinExistence type="predicted"/>
<evidence type="ECO:0000313" key="4">
    <source>
        <dbReference type="Proteomes" id="UP000825701"/>
    </source>
</evidence>
<keyword evidence="2" id="KW-0732">Signal</keyword>
<sequence>MTVRALGLTAIICTVWALPASAQFTGDLAFDPDGCMAERKCILRSPLLFIDGAKRTWRAEAGDVTDGASIPDWAQSIIGGPWDEAYLKAAVLHDHYCDRRTASWGDTHLMFYEALIELGVSVYKSKLMYYAVYVGGPRWIDMVAPTCGDGSGAPCADGQQPTMKRIGEIVRGERYDRLDMRAEMAEVSARMDADPDMSLEDLRSMAAKNHPEDPFLKQDGPVRAGEPADRFMRSMR</sequence>
<accession>A0A9E6RC52</accession>
<feature type="region of interest" description="Disordered" evidence="1">
    <location>
        <begin position="210"/>
        <end position="236"/>
    </location>
</feature>
<evidence type="ECO:0000256" key="1">
    <source>
        <dbReference type="SAM" id="MobiDB-lite"/>
    </source>
</evidence>
<protein>
    <submittedName>
        <fullName evidence="3">DUF1353 domain-containing protein</fullName>
    </submittedName>
</protein>
<feature type="chain" id="PRO_5039000636" evidence="2">
    <location>
        <begin position="23"/>
        <end position="236"/>
    </location>
</feature>
<dbReference type="Pfam" id="PF07087">
    <property type="entry name" value="DUF1353"/>
    <property type="match status" value="1"/>
</dbReference>
<feature type="compositionally biased region" description="Basic and acidic residues" evidence="1">
    <location>
        <begin position="226"/>
        <end position="236"/>
    </location>
</feature>
<dbReference type="RefSeq" id="WP_261405495.1">
    <property type="nucleotide sequence ID" value="NZ_CP081869.1"/>
</dbReference>
<feature type="signal peptide" evidence="2">
    <location>
        <begin position="1"/>
        <end position="22"/>
    </location>
</feature>
<name>A0A9E6RC52_9HYPH</name>
<organism evidence="3 4">
    <name type="scientific">Chenggangzhangella methanolivorans</name>
    <dbReference type="NCBI Taxonomy" id="1437009"/>
    <lineage>
        <taxon>Bacteria</taxon>
        <taxon>Pseudomonadati</taxon>
        <taxon>Pseudomonadota</taxon>
        <taxon>Alphaproteobacteria</taxon>
        <taxon>Hyphomicrobiales</taxon>
        <taxon>Methylopilaceae</taxon>
        <taxon>Chenggangzhangella</taxon>
    </lineage>
</organism>
<evidence type="ECO:0000256" key="2">
    <source>
        <dbReference type="SAM" id="SignalP"/>
    </source>
</evidence>
<dbReference type="AlphaFoldDB" id="A0A9E6RC52"/>
<keyword evidence="4" id="KW-1185">Reference proteome</keyword>